<proteinExistence type="predicted"/>
<comment type="caution">
    <text evidence="1">The sequence shown here is derived from an EMBL/GenBank/DDBJ whole genome shotgun (WGS) entry which is preliminary data.</text>
</comment>
<keyword evidence="2" id="KW-1185">Reference proteome</keyword>
<dbReference type="Proteomes" id="UP000285146">
    <property type="component" value="Unassembled WGS sequence"/>
</dbReference>
<gene>
    <name evidence="1" type="ORF">VPNG_08775</name>
</gene>
<protein>
    <submittedName>
        <fullName evidence="1">Uncharacterized protein</fullName>
    </submittedName>
</protein>
<name>A0A423VXM9_9PEZI</name>
<dbReference type="InParanoid" id="A0A423VXM9"/>
<evidence type="ECO:0000313" key="1">
    <source>
        <dbReference type="EMBL" id="ROV95786.1"/>
    </source>
</evidence>
<evidence type="ECO:0000313" key="2">
    <source>
        <dbReference type="Proteomes" id="UP000285146"/>
    </source>
</evidence>
<dbReference type="EMBL" id="LKEB01000070">
    <property type="protein sequence ID" value="ROV95786.1"/>
    <property type="molecule type" value="Genomic_DNA"/>
</dbReference>
<sequence>MAVNVVGARLPKASLSSRALTMPNPVPELAKGLPAPLPQPIVRSRMTSLDNFLLPKRNL</sequence>
<dbReference type="AlphaFoldDB" id="A0A423VXM9"/>
<organism evidence="1 2">
    <name type="scientific">Cytospora leucostoma</name>
    <dbReference type="NCBI Taxonomy" id="1230097"/>
    <lineage>
        <taxon>Eukaryota</taxon>
        <taxon>Fungi</taxon>
        <taxon>Dikarya</taxon>
        <taxon>Ascomycota</taxon>
        <taxon>Pezizomycotina</taxon>
        <taxon>Sordariomycetes</taxon>
        <taxon>Sordariomycetidae</taxon>
        <taxon>Diaporthales</taxon>
        <taxon>Cytosporaceae</taxon>
        <taxon>Cytospora</taxon>
    </lineage>
</organism>
<reference evidence="1 2" key="1">
    <citation type="submission" date="2015-09" db="EMBL/GenBank/DDBJ databases">
        <title>Host preference determinants of Valsa canker pathogens revealed by comparative genomics.</title>
        <authorList>
            <person name="Yin Z."/>
            <person name="Huang L."/>
        </authorList>
    </citation>
    <scope>NUCLEOTIDE SEQUENCE [LARGE SCALE GENOMIC DNA]</scope>
    <source>
        <strain evidence="1 2">SXYLt</strain>
    </source>
</reference>
<accession>A0A423VXM9</accession>